<dbReference type="InterPro" id="IPR004843">
    <property type="entry name" value="Calcineurin-like_PHP"/>
</dbReference>
<protein>
    <recommendedName>
        <fullName evidence="1">Calcineurin-like phosphoesterase domain-containing protein</fullName>
    </recommendedName>
</protein>
<dbReference type="EMBL" id="VDCQ01000076">
    <property type="protein sequence ID" value="TNJ61220.1"/>
    <property type="molecule type" value="Genomic_DNA"/>
</dbReference>
<evidence type="ECO:0000313" key="2">
    <source>
        <dbReference type="EMBL" id="TNJ61220.1"/>
    </source>
</evidence>
<gene>
    <name evidence="2" type="ORF">FE784_34635</name>
</gene>
<evidence type="ECO:0000313" key="3">
    <source>
        <dbReference type="Proteomes" id="UP000307943"/>
    </source>
</evidence>
<dbReference type="Pfam" id="PF00149">
    <property type="entry name" value="Metallophos"/>
    <property type="match status" value="1"/>
</dbReference>
<dbReference type="SUPFAM" id="SSF56300">
    <property type="entry name" value="Metallo-dependent phosphatases"/>
    <property type="match status" value="1"/>
</dbReference>
<evidence type="ECO:0000259" key="1">
    <source>
        <dbReference type="Pfam" id="PF00149"/>
    </source>
</evidence>
<proteinExistence type="predicted"/>
<keyword evidence="3" id="KW-1185">Reference proteome</keyword>
<reference evidence="2 3" key="1">
    <citation type="submission" date="2019-05" db="EMBL/GenBank/DDBJ databases">
        <title>We sequenced the genome of Paenibacillus hemerocallicola KCTC 33185 for further insight into its adaptation and study the phylogeny of Paenibacillus.</title>
        <authorList>
            <person name="Narsing Rao M.P."/>
        </authorList>
    </citation>
    <scope>NUCLEOTIDE SEQUENCE [LARGE SCALE GENOMIC DNA]</scope>
    <source>
        <strain evidence="2 3">KCTC 33185</strain>
    </source>
</reference>
<dbReference type="Proteomes" id="UP000307943">
    <property type="component" value="Unassembled WGS sequence"/>
</dbReference>
<name>A0A5C4SYA8_9BACL</name>
<dbReference type="Gene3D" id="3.60.21.10">
    <property type="match status" value="1"/>
</dbReference>
<accession>A0A5C4SYA8</accession>
<dbReference type="AlphaFoldDB" id="A0A5C4SYA8"/>
<feature type="domain" description="Calcineurin-like phosphoesterase" evidence="1">
    <location>
        <begin position="1"/>
        <end position="215"/>
    </location>
</feature>
<dbReference type="InterPro" id="IPR029052">
    <property type="entry name" value="Metallo-depent_PP-like"/>
</dbReference>
<dbReference type="GO" id="GO:0016787">
    <property type="term" value="F:hydrolase activity"/>
    <property type="evidence" value="ECO:0007669"/>
    <property type="project" value="InterPro"/>
</dbReference>
<comment type="caution">
    <text evidence="2">The sequence shown here is derived from an EMBL/GenBank/DDBJ whole genome shotgun (WGS) entry which is preliminary data.</text>
</comment>
<organism evidence="2 3">
    <name type="scientific">Paenibacillus hemerocallicola</name>
    <dbReference type="NCBI Taxonomy" id="1172614"/>
    <lineage>
        <taxon>Bacteria</taxon>
        <taxon>Bacillati</taxon>
        <taxon>Bacillota</taxon>
        <taxon>Bacilli</taxon>
        <taxon>Bacillales</taxon>
        <taxon>Paenibacillaceae</taxon>
        <taxon>Paenibacillus</taxon>
    </lineage>
</organism>
<sequence>MKIAFVGDIHGRVFHMLAVVANWQRVYDCKLDMIVQVGDFGAYPDPDEAMLGSRFVREDRTELDFGKYVRADGPLAEAIDAIKVQFQTPIRFIRGNHEDFRWLASQGDPAEEETSIDPFRLVRHIRDGAIKQIGGVKIAYLGGIETAGQEPKSIDDQAYNRILSCTPGEIDILVTHDAPYGIGTDFHGRTQGSRRISELIDRVRPKFLFAGHYHQRIGPLSFGPTVFFGLNILIPPRNDSRRTDPTEKAQPGSLAILDTGSMTAGFVTDERVLDVGRDFDFIKYAANRRFG</sequence>
<dbReference type="OrthoDB" id="9787800at2"/>